<reference evidence="2" key="1">
    <citation type="submission" date="2024-04" db="EMBL/GenBank/DDBJ databases">
        <authorList>
            <consortium name="Molecular Ecology Group"/>
        </authorList>
    </citation>
    <scope>NUCLEOTIDE SEQUENCE</scope>
</reference>
<organism evidence="2 3">
    <name type="scientific">Lasius platythorax</name>
    <dbReference type="NCBI Taxonomy" id="488582"/>
    <lineage>
        <taxon>Eukaryota</taxon>
        <taxon>Metazoa</taxon>
        <taxon>Ecdysozoa</taxon>
        <taxon>Arthropoda</taxon>
        <taxon>Hexapoda</taxon>
        <taxon>Insecta</taxon>
        <taxon>Pterygota</taxon>
        <taxon>Neoptera</taxon>
        <taxon>Endopterygota</taxon>
        <taxon>Hymenoptera</taxon>
        <taxon>Apocrita</taxon>
        <taxon>Aculeata</taxon>
        <taxon>Formicoidea</taxon>
        <taxon>Formicidae</taxon>
        <taxon>Formicinae</taxon>
        <taxon>Lasius</taxon>
        <taxon>Lasius</taxon>
    </lineage>
</organism>
<evidence type="ECO:0000313" key="2">
    <source>
        <dbReference type="EMBL" id="CAL1689069.1"/>
    </source>
</evidence>
<evidence type="ECO:0000256" key="1">
    <source>
        <dbReference type="SAM" id="MobiDB-lite"/>
    </source>
</evidence>
<gene>
    <name evidence="2" type="ORF">LPLAT_LOCUS14068</name>
</gene>
<sequence length="132" mass="14784">MLGCSLGAGWSERVCNYLFLGSITPEGRGEWTPSCATVARKAERAPARVANVTGNKNRPSGSRKLQSLQAASTDSETDNMYGRDGEIAGRKRSYVDYSWTIVPRTSSRRQQKMTIDTFWRSKLSARFYRGHL</sequence>
<evidence type="ECO:0000313" key="3">
    <source>
        <dbReference type="Proteomes" id="UP001497644"/>
    </source>
</evidence>
<dbReference type="EMBL" id="OZ034832">
    <property type="protein sequence ID" value="CAL1689069.1"/>
    <property type="molecule type" value="Genomic_DNA"/>
</dbReference>
<protein>
    <submittedName>
        <fullName evidence="2">Uncharacterized protein</fullName>
    </submittedName>
</protein>
<proteinExistence type="predicted"/>
<keyword evidence="3" id="KW-1185">Reference proteome</keyword>
<name>A0AAV2PAK0_9HYME</name>
<dbReference type="AlphaFoldDB" id="A0AAV2PAK0"/>
<accession>A0AAV2PAK0</accession>
<feature type="region of interest" description="Disordered" evidence="1">
    <location>
        <begin position="52"/>
        <end position="85"/>
    </location>
</feature>
<dbReference type="Proteomes" id="UP001497644">
    <property type="component" value="Chromosome 9"/>
</dbReference>
<feature type="compositionally biased region" description="Polar residues" evidence="1">
    <location>
        <begin position="52"/>
        <end position="74"/>
    </location>
</feature>